<dbReference type="KEGG" id="oyw:OdinLCB4_001690"/>
<sequence>MNHELNLAQIGLEKEVVVETVNLSRYYKRGDQIIKALDNVSVKIYRGEPTAIMGPSGSGKTTFLNLIGLLDKPSSGTILINGQNVTLMSNRQIVDLRRHTIGFVFQFYNLIDVLTAGENVELPLLIAGVKKKERAQRTAALLSLVGLSDRFNHLPDELSGGEQQRVAIARALANNPSLILADEPTGDLDSKTGRMVMKILLDSCKERNIGLIVVTHDSDIANMTDRILFLRDGRLIGESRPVS</sequence>
<dbReference type="SMART" id="SM00382">
    <property type="entry name" value="AAA"/>
    <property type="match status" value="1"/>
</dbReference>
<dbReference type="InterPro" id="IPR015854">
    <property type="entry name" value="ABC_transpr_LolD-like"/>
</dbReference>
<reference evidence="5" key="1">
    <citation type="journal article" date="2017" name="Nature">
        <title>Asgard archaea illuminate the origin of eukaryotic cellular complexity.</title>
        <authorList>
            <person name="Zaremba-Niedzwiedzka K."/>
            <person name="Caceres E.F."/>
            <person name="Saw J.H."/>
            <person name="Backstrom D."/>
            <person name="Juzokaite L."/>
            <person name="Vancaester E."/>
            <person name="Seitz K.W."/>
            <person name="Anantharaman K."/>
            <person name="Starnawski P."/>
            <person name="Kjeldsen K.U."/>
            <person name="Scott M.B."/>
            <person name="Nunoura T."/>
            <person name="Banfield J.F."/>
            <person name="Schramm A."/>
            <person name="Baker B.J."/>
            <person name="Spang A."/>
            <person name="Ettema T.J.G."/>
        </authorList>
    </citation>
    <scope>NUCLEOTIDE SEQUENCE</scope>
    <source>
        <strain evidence="5">LCB_4</strain>
    </source>
</reference>
<dbReference type="PROSITE" id="PS50893">
    <property type="entry name" value="ABC_TRANSPORTER_2"/>
    <property type="match status" value="1"/>
</dbReference>
<feature type="domain" description="ABC transporter" evidence="4">
    <location>
        <begin position="18"/>
        <end position="242"/>
    </location>
</feature>
<dbReference type="Proteomes" id="UP000186851">
    <property type="component" value="Chromosome"/>
</dbReference>
<evidence type="ECO:0000256" key="1">
    <source>
        <dbReference type="ARBA" id="ARBA00022448"/>
    </source>
</evidence>
<evidence type="ECO:0000313" key="6">
    <source>
        <dbReference type="Proteomes" id="UP000186851"/>
    </source>
</evidence>
<dbReference type="AlphaFoldDB" id="A0AAF0D2W7"/>
<dbReference type="FunFam" id="3.40.50.300:FF:000032">
    <property type="entry name" value="Export ABC transporter ATP-binding protein"/>
    <property type="match status" value="1"/>
</dbReference>
<dbReference type="InterPro" id="IPR017871">
    <property type="entry name" value="ABC_transporter-like_CS"/>
</dbReference>
<dbReference type="GO" id="GO:0005886">
    <property type="term" value="C:plasma membrane"/>
    <property type="evidence" value="ECO:0007669"/>
    <property type="project" value="TreeGrafter"/>
</dbReference>
<keyword evidence="1" id="KW-0813">Transport</keyword>
<evidence type="ECO:0000256" key="2">
    <source>
        <dbReference type="ARBA" id="ARBA00022741"/>
    </source>
</evidence>
<dbReference type="InterPro" id="IPR003439">
    <property type="entry name" value="ABC_transporter-like_ATP-bd"/>
</dbReference>
<proteinExistence type="predicted"/>
<dbReference type="InterPro" id="IPR017911">
    <property type="entry name" value="MacB-like_ATP-bd"/>
</dbReference>
<keyword evidence="3 5" id="KW-0067">ATP-binding</keyword>
<dbReference type="CDD" id="cd03255">
    <property type="entry name" value="ABC_MJ0796_LolCDE_FtsE"/>
    <property type="match status" value="1"/>
</dbReference>
<organism evidence="5 6">
    <name type="scientific">Odinarchaeota yellowstonii (strain LCB_4)</name>
    <dbReference type="NCBI Taxonomy" id="1841599"/>
    <lineage>
        <taxon>Archaea</taxon>
        <taxon>Promethearchaeati</taxon>
        <taxon>Candidatus Odinarchaeota</taxon>
        <taxon>Candidatus Odinarchaeia</taxon>
        <taxon>Candidatus Odinarchaeales</taxon>
        <taxon>Candidatus Odinarchaeaceae</taxon>
        <taxon>Candidatus Odinarchaeum</taxon>
    </lineage>
</organism>
<keyword evidence="2" id="KW-0547">Nucleotide-binding</keyword>
<dbReference type="Gene3D" id="3.40.50.300">
    <property type="entry name" value="P-loop containing nucleotide triphosphate hydrolases"/>
    <property type="match status" value="1"/>
</dbReference>
<reference evidence="5" key="2">
    <citation type="journal article" date="2022" name="Nat. Microbiol.">
        <title>A closed Candidatus Odinarchaeum chromosome exposes Asgard archaeal viruses.</title>
        <authorList>
            <person name="Tamarit D."/>
            <person name="Caceres E.F."/>
            <person name="Krupovic M."/>
            <person name="Nijland R."/>
            <person name="Eme L."/>
            <person name="Robinson N.P."/>
            <person name="Ettema T.J.G."/>
        </authorList>
    </citation>
    <scope>NUCLEOTIDE SEQUENCE</scope>
    <source>
        <strain evidence="5">LCB_4</strain>
    </source>
</reference>
<accession>A0AAF0D2W7</accession>
<evidence type="ECO:0000256" key="3">
    <source>
        <dbReference type="ARBA" id="ARBA00022840"/>
    </source>
</evidence>
<dbReference type="PANTHER" id="PTHR24220">
    <property type="entry name" value="IMPORT ATP-BINDING PROTEIN"/>
    <property type="match status" value="1"/>
</dbReference>
<protein>
    <submittedName>
        <fullName evidence="5">ABC transporter ATP-binding protein</fullName>
    </submittedName>
</protein>
<dbReference type="PROSITE" id="PS00211">
    <property type="entry name" value="ABC_TRANSPORTER_1"/>
    <property type="match status" value="1"/>
</dbReference>
<dbReference type="Pfam" id="PF00005">
    <property type="entry name" value="ABC_tran"/>
    <property type="match status" value="1"/>
</dbReference>
<dbReference type="GO" id="GO:0022857">
    <property type="term" value="F:transmembrane transporter activity"/>
    <property type="evidence" value="ECO:0007669"/>
    <property type="project" value="TreeGrafter"/>
</dbReference>
<dbReference type="InterPro" id="IPR027417">
    <property type="entry name" value="P-loop_NTPase"/>
</dbReference>
<gene>
    <name evidence="5" type="ORF">OdinLCB4_001690</name>
</gene>
<evidence type="ECO:0000313" key="5">
    <source>
        <dbReference type="EMBL" id="WEU40666.1"/>
    </source>
</evidence>
<dbReference type="GO" id="GO:0098796">
    <property type="term" value="C:membrane protein complex"/>
    <property type="evidence" value="ECO:0007669"/>
    <property type="project" value="UniProtKB-ARBA"/>
</dbReference>
<dbReference type="GO" id="GO:0005524">
    <property type="term" value="F:ATP binding"/>
    <property type="evidence" value="ECO:0007669"/>
    <property type="project" value="UniProtKB-KW"/>
</dbReference>
<dbReference type="SUPFAM" id="SSF52540">
    <property type="entry name" value="P-loop containing nucleoside triphosphate hydrolases"/>
    <property type="match status" value="1"/>
</dbReference>
<dbReference type="PANTHER" id="PTHR24220:SF86">
    <property type="entry name" value="ABC TRANSPORTER ABCH.1"/>
    <property type="match status" value="1"/>
</dbReference>
<evidence type="ECO:0000259" key="4">
    <source>
        <dbReference type="PROSITE" id="PS50893"/>
    </source>
</evidence>
<dbReference type="GO" id="GO:0016887">
    <property type="term" value="F:ATP hydrolysis activity"/>
    <property type="evidence" value="ECO:0007669"/>
    <property type="project" value="InterPro"/>
</dbReference>
<dbReference type="InterPro" id="IPR003593">
    <property type="entry name" value="AAA+_ATPase"/>
</dbReference>
<dbReference type="EMBL" id="CP091871">
    <property type="protein sequence ID" value="WEU40666.1"/>
    <property type="molecule type" value="Genomic_DNA"/>
</dbReference>
<name>A0AAF0D2W7_ODILC</name>